<dbReference type="EMBL" id="LR797318">
    <property type="protein sequence ID" value="CAB4202539.1"/>
    <property type="molecule type" value="Genomic_DNA"/>
</dbReference>
<evidence type="ECO:0000313" key="3">
    <source>
        <dbReference type="EMBL" id="CAB4202539.1"/>
    </source>
</evidence>
<evidence type="ECO:0000313" key="2">
    <source>
        <dbReference type="EMBL" id="CAB4183925.1"/>
    </source>
</evidence>
<proteinExistence type="predicted"/>
<evidence type="ECO:0000313" key="4">
    <source>
        <dbReference type="EMBL" id="CAB4215253.1"/>
    </source>
</evidence>
<protein>
    <submittedName>
        <fullName evidence="3">Uncharacterized protein</fullName>
    </submittedName>
</protein>
<gene>
    <name evidence="1" type="ORF">UFOVP1022_20</name>
    <name evidence="2" type="ORF">UFOVP1110_21</name>
    <name evidence="3" type="ORF">UFOVP1378_23</name>
    <name evidence="4" type="ORF">UFOVP1474_6</name>
    <name evidence="5" type="ORF">UFOVP1561_7</name>
</gene>
<dbReference type="EMBL" id="LR797424">
    <property type="protein sequence ID" value="CAB4215253.1"/>
    <property type="molecule type" value="Genomic_DNA"/>
</dbReference>
<dbReference type="EMBL" id="LR797052">
    <property type="protein sequence ID" value="CAB4183925.1"/>
    <property type="molecule type" value="Genomic_DNA"/>
</dbReference>
<name>A0A6J5S3I0_9CAUD</name>
<accession>A0A6J5S3I0</accession>
<organism evidence="3">
    <name type="scientific">uncultured Caudovirales phage</name>
    <dbReference type="NCBI Taxonomy" id="2100421"/>
    <lineage>
        <taxon>Viruses</taxon>
        <taxon>Duplodnaviria</taxon>
        <taxon>Heunggongvirae</taxon>
        <taxon>Uroviricota</taxon>
        <taxon>Caudoviricetes</taxon>
        <taxon>Peduoviridae</taxon>
        <taxon>Maltschvirus</taxon>
        <taxon>Maltschvirus maltsch</taxon>
    </lineage>
</organism>
<sequence length="55" mass="6362">MIEKITLVLAMLILVAGIFYQGQNPQAYKKDCQLAEISPDFTVEERNQCRKMRKS</sequence>
<dbReference type="EMBL" id="LR798406">
    <property type="protein sequence ID" value="CAB5229738.1"/>
    <property type="molecule type" value="Genomic_DNA"/>
</dbReference>
<evidence type="ECO:0000313" key="5">
    <source>
        <dbReference type="EMBL" id="CAB5229738.1"/>
    </source>
</evidence>
<reference evidence="3" key="1">
    <citation type="submission" date="2020-05" db="EMBL/GenBank/DDBJ databases">
        <authorList>
            <person name="Chiriac C."/>
            <person name="Salcher M."/>
            <person name="Ghai R."/>
            <person name="Kavagutti S V."/>
        </authorList>
    </citation>
    <scope>NUCLEOTIDE SEQUENCE</scope>
</reference>
<dbReference type="EMBL" id="LR796978">
    <property type="protein sequence ID" value="CAB4178914.1"/>
    <property type="molecule type" value="Genomic_DNA"/>
</dbReference>
<evidence type="ECO:0000313" key="1">
    <source>
        <dbReference type="EMBL" id="CAB4178914.1"/>
    </source>
</evidence>